<keyword evidence="1" id="KW-0812">Transmembrane</keyword>
<feature type="transmembrane region" description="Helical" evidence="1">
    <location>
        <begin position="86"/>
        <end position="107"/>
    </location>
</feature>
<feature type="transmembrane region" description="Helical" evidence="1">
    <location>
        <begin position="190"/>
        <end position="211"/>
    </location>
</feature>
<dbReference type="AlphaFoldDB" id="A0A3T0ZHJ9"/>
<feature type="transmembrane region" description="Helical" evidence="1">
    <location>
        <begin position="158"/>
        <end position="178"/>
    </location>
</feature>
<evidence type="ECO:0000313" key="2">
    <source>
        <dbReference type="EMBL" id="BBG22496.1"/>
    </source>
</evidence>
<dbReference type="InterPro" id="IPR001927">
    <property type="entry name" value="Na/Gal_symport"/>
</dbReference>
<dbReference type="Gene3D" id="1.20.1250.20">
    <property type="entry name" value="MFS general substrate transporter like domains"/>
    <property type="match status" value="2"/>
</dbReference>
<keyword evidence="1" id="KW-1133">Transmembrane helix</keyword>
<dbReference type="GO" id="GO:0005886">
    <property type="term" value="C:plasma membrane"/>
    <property type="evidence" value="ECO:0007669"/>
    <property type="project" value="TreeGrafter"/>
</dbReference>
<reference evidence="2" key="1">
    <citation type="journal article" date="2019" name="Biol. Pharm. Bull.">
        <title>Expression and Characterization of the Human Intestinal Bacterial Enzyme which Cleaves the C-Glycosidic Bond in 3"-Oxo-puerarin.</title>
        <authorList>
            <person name="Nakamura K."/>
            <person name="Zhu S."/>
            <person name="Komatsu K."/>
            <person name="Hattori M."/>
            <person name="Iwashima M."/>
        </authorList>
    </citation>
    <scope>NUCLEOTIDE SEQUENCE</scope>
    <source>
        <strain evidence="2">PUE</strain>
    </source>
</reference>
<feature type="transmembrane region" description="Helical" evidence="1">
    <location>
        <begin position="12"/>
        <end position="32"/>
    </location>
</feature>
<name>A0A3T0ZHJ9_UNCXX</name>
<dbReference type="GO" id="GO:0008643">
    <property type="term" value="P:carbohydrate transport"/>
    <property type="evidence" value="ECO:0007669"/>
    <property type="project" value="InterPro"/>
</dbReference>
<feature type="transmembrane region" description="Helical" evidence="1">
    <location>
        <begin position="232"/>
        <end position="256"/>
    </location>
</feature>
<feature type="transmembrane region" description="Helical" evidence="1">
    <location>
        <begin position="382"/>
        <end position="402"/>
    </location>
</feature>
<sequence length="460" mass="50196">MNNKTQLKRASNCGVIFYSFGDLASQFVWTFIGSYLTVFYTDIVGLAPAAAAAIMMIARVWDAVNDPMMGAIAERTRSKFGRFRPYILFGSPLLAIFSVLCFTHPFAGSSKAGVIYAAVTYIITGMLYTLVNIPYGALAAVMTEDAEQRNKINASRNVGMNVGILIVNGITANVMLFFSGKGAEVANGNGYFMTALVYAIISIPCFLAVFFTSKEQVVPEVTKEKFSLKTTITGLVTNKNLMILLVIMILQMAAWMGRIGVVIYYIMYCLGSFTLIPVIMLAPSVCGIVSSLMVPKVMSKFGKRMTLQIAVTCQGIALLAMYFTPFDNLTLIIIESGLVGFFNVSFPCSLSLLGDAIDYNEYKTGMRNDGIAYATYGLAQKLGNAIGASVGVLLLASFGYVANAQQTPETLHGINIVVNLIPAIIFFLTAIFAFTWRLKDSEADEVRAKLHERKNKENIE</sequence>
<dbReference type="NCBIfam" id="TIGR00792">
    <property type="entry name" value="gph"/>
    <property type="match status" value="1"/>
</dbReference>
<feature type="transmembrane region" description="Helical" evidence="1">
    <location>
        <begin position="329"/>
        <end position="353"/>
    </location>
</feature>
<dbReference type="PANTHER" id="PTHR11328">
    <property type="entry name" value="MAJOR FACILITATOR SUPERFAMILY DOMAIN-CONTAINING PROTEIN"/>
    <property type="match status" value="1"/>
</dbReference>
<feature type="transmembrane region" description="Helical" evidence="1">
    <location>
        <begin position="113"/>
        <end position="138"/>
    </location>
</feature>
<keyword evidence="1" id="KW-0472">Membrane</keyword>
<accession>A0A3T0ZHJ9</accession>
<dbReference type="EMBL" id="LC422372">
    <property type="protein sequence ID" value="BBG22496.1"/>
    <property type="molecule type" value="Genomic_DNA"/>
</dbReference>
<gene>
    <name evidence="2" type="primary">dgpD</name>
</gene>
<dbReference type="PANTHER" id="PTHR11328:SF24">
    <property type="entry name" value="MAJOR FACILITATOR SUPERFAMILY (MFS) PROFILE DOMAIN-CONTAINING PROTEIN"/>
    <property type="match status" value="1"/>
</dbReference>
<feature type="transmembrane region" description="Helical" evidence="1">
    <location>
        <begin position="414"/>
        <end position="434"/>
    </location>
</feature>
<protein>
    <recommendedName>
        <fullName evidence="3">MFS transporter</fullName>
    </recommendedName>
</protein>
<feature type="transmembrane region" description="Helical" evidence="1">
    <location>
        <begin position="38"/>
        <end position="61"/>
    </location>
</feature>
<dbReference type="InterPro" id="IPR036259">
    <property type="entry name" value="MFS_trans_sf"/>
</dbReference>
<organism evidence="2">
    <name type="scientific">human intestinal bacterium PUE</name>
    <dbReference type="NCBI Taxonomy" id="498716"/>
    <lineage>
        <taxon>Bacteria</taxon>
    </lineage>
</organism>
<feature type="transmembrane region" description="Helical" evidence="1">
    <location>
        <begin position="262"/>
        <end position="293"/>
    </location>
</feature>
<dbReference type="CDD" id="cd17332">
    <property type="entry name" value="MFS_MelB_like"/>
    <property type="match status" value="1"/>
</dbReference>
<evidence type="ECO:0008006" key="3">
    <source>
        <dbReference type="Google" id="ProtNLM"/>
    </source>
</evidence>
<dbReference type="GO" id="GO:0006814">
    <property type="term" value="P:sodium ion transport"/>
    <property type="evidence" value="ECO:0007669"/>
    <property type="project" value="InterPro"/>
</dbReference>
<feature type="transmembrane region" description="Helical" evidence="1">
    <location>
        <begin position="305"/>
        <end position="323"/>
    </location>
</feature>
<dbReference type="GO" id="GO:0015293">
    <property type="term" value="F:symporter activity"/>
    <property type="evidence" value="ECO:0007669"/>
    <property type="project" value="InterPro"/>
</dbReference>
<evidence type="ECO:0000256" key="1">
    <source>
        <dbReference type="SAM" id="Phobius"/>
    </source>
</evidence>
<proteinExistence type="predicted"/>
<dbReference type="InterPro" id="IPR039672">
    <property type="entry name" value="MFS_2"/>
</dbReference>
<dbReference type="SUPFAM" id="SSF103473">
    <property type="entry name" value="MFS general substrate transporter"/>
    <property type="match status" value="1"/>
</dbReference>
<dbReference type="Pfam" id="PF13347">
    <property type="entry name" value="MFS_2"/>
    <property type="match status" value="1"/>
</dbReference>